<dbReference type="InterPro" id="IPR028994">
    <property type="entry name" value="Integrin_alpha_N"/>
</dbReference>
<dbReference type="Pfam" id="PF20805">
    <property type="entry name" value="Integrin_A_Ig_2"/>
    <property type="match status" value="1"/>
</dbReference>
<protein>
    <submittedName>
        <fullName evidence="18">Integrin subunit alpha 10</fullName>
    </submittedName>
</protein>
<evidence type="ECO:0000256" key="13">
    <source>
        <dbReference type="ARBA" id="ARBA00023170"/>
    </source>
</evidence>
<name>A0A8C5WCN7_9ANUR</name>
<keyword evidence="6" id="KW-0677">Repeat</keyword>
<organism evidence="18 19">
    <name type="scientific">Leptobrachium leishanense</name>
    <name type="common">Leishan spiny toad</name>
    <dbReference type="NCBI Taxonomy" id="445787"/>
    <lineage>
        <taxon>Eukaryota</taxon>
        <taxon>Metazoa</taxon>
        <taxon>Chordata</taxon>
        <taxon>Craniata</taxon>
        <taxon>Vertebrata</taxon>
        <taxon>Euteleostomi</taxon>
        <taxon>Amphibia</taxon>
        <taxon>Batrachia</taxon>
        <taxon>Anura</taxon>
        <taxon>Pelobatoidea</taxon>
        <taxon>Megophryidae</taxon>
        <taxon>Leptobrachium</taxon>
    </lineage>
</organism>
<dbReference type="InterPro" id="IPR032695">
    <property type="entry name" value="Integrin_dom_sf"/>
</dbReference>
<dbReference type="GO" id="GO:0009897">
    <property type="term" value="C:external side of plasma membrane"/>
    <property type="evidence" value="ECO:0007669"/>
    <property type="project" value="TreeGrafter"/>
</dbReference>
<accession>A0A8C5WCN7</accession>
<feature type="transmembrane region" description="Helical" evidence="16">
    <location>
        <begin position="1118"/>
        <end position="1142"/>
    </location>
</feature>
<dbReference type="Gene3D" id="3.40.50.410">
    <property type="entry name" value="von Willebrand factor, type A domain"/>
    <property type="match status" value="1"/>
</dbReference>
<dbReference type="Proteomes" id="UP000694569">
    <property type="component" value="Unplaced"/>
</dbReference>
<dbReference type="InterPro" id="IPR013517">
    <property type="entry name" value="FG-GAP"/>
</dbReference>
<dbReference type="GO" id="GO:0007160">
    <property type="term" value="P:cell-matrix adhesion"/>
    <property type="evidence" value="ECO:0007669"/>
    <property type="project" value="TreeGrafter"/>
</dbReference>
<dbReference type="InterPro" id="IPR013519">
    <property type="entry name" value="Int_alpha_beta-p"/>
</dbReference>
<dbReference type="CDD" id="cd01469">
    <property type="entry name" value="vWA_integrins_alpha_subunit"/>
    <property type="match status" value="1"/>
</dbReference>
<dbReference type="PANTHER" id="PTHR23220">
    <property type="entry name" value="INTEGRIN ALPHA"/>
    <property type="match status" value="1"/>
</dbReference>
<evidence type="ECO:0000256" key="9">
    <source>
        <dbReference type="ARBA" id="ARBA00022989"/>
    </source>
</evidence>
<dbReference type="InterPro" id="IPR036465">
    <property type="entry name" value="vWFA_dom_sf"/>
</dbReference>
<feature type="repeat" description="FG-GAP" evidence="15">
    <location>
        <begin position="596"/>
        <end position="656"/>
    </location>
</feature>
<feature type="repeat" description="FG-GAP" evidence="15">
    <location>
        <begin position="27"/>
        <end position="85"/>
    </location>
</feature>
<evidence type="ECO:0000256" key="7">
    <source>
        <dbReference type="ARBA" id="ARBA00022837"/>
    </source>
</evidence>
<dbReference type="Gene3D" id="2.60.40.1530">
    <property type="entry name" value="ntegrin, alpha v. Chain A, domain 4"/>
    <property type="match status" value="1"/>
</dbReference>
<evidence type="ECO:0000256" key="5">
    <source>
        <dbReference type="ARBA" id="ARBA00022729"/>
    </source>
</evidence>
<feature type="domain" description="VWFA" evidence="17">
    <location>
        <begin position="166"/>
        <end position="349"/>
    </location>
</feature>
<dbReference type="PROSITE" id="PS00242">
    <property type="entry name" value="INTEGRIN_ALPHA"/>
    <property type="match status" value="1"/>
</dbReference>
<proteinExistence type="inferred from homology"/>
<keyword evidence="4" id="KW-0479">Metal-binding</keyword>
<comment type="similarity">
    <text evidence="2 16">Belongs to the integrin alpha chain family.</text>
</comment>
<dbReference type="PROSITE" id="PS51470">
    <property type="entry name" value="FG_GAP"/>
    <property type="match status" value="4"/>
</dbReference>
<dbReference type="GO" id="GO:0098609">
    <property type="term" value="P:cell-cell adhesion"/>
    <property type="evidence" value="ECO:0007669"/>
    <property type="project" value="TreeGrafter"/>
</dbReference>
<keyword evidence="13 16" id="KW-0675">Receptor</keyword>
<keyword evidence="12" id="KW-1015">Disulfide bond</keyword>
<dbReference type="PROSITE" id="PS50234">
    <property type="entry name" value="VWFA"/>
    <property type="match status" value="1"/>
</dbReference>
<feature type="repeat" description="FG-GAP" evidence="15">
    <location>
        <begin position="471"/>
        <end position="533"/>
    </location>
</feature>
<keyword evidence="7" id="KW-0106">Calcium</keyword>
<comment type="subcellular location">
    <subcellularLocation>
        <location evidence="1 16">Membrane</location>
        <topology evidence="1 16">Single-pass type I membrane protein</topology>
    </subcellularLocation>
</comment>
<gene>
    <name evidence="18" type="primary">ITGA10</name>
</gene>
<dbReference type="PANTHER" id="PTHR23220:SF26">
    <property type="entry name" value="INTEGRIN ALPHA-10"/>
    <property type="match status" value="1"/>
</dbReference>
<dbReference type="SMART" id="SM00191">
    <property type="entry name" value="Int_alpha"/>
    <property type="match status" value="5"/>
</dbReference>
<keyword evidence="3 16" id="KW-0812">Transmembrane</keyword>
<dbReference type="GO" id="GO:0008305">
    <property type="term" value="C:integrin complex"/>
    <property type="evidence" value="ECO:0007669"/>
    <property type="project" value="InterPro"/>
</dbReference>
<evidence type="ECO:0000256" key="15">
    <source>
        <dbReference type="PROSITE-ProRule" id="PRU00803"/>
    </source>
</evidence>
<evidence type="ECO:0000256" key="3">
    <source>
        <dbReference type="ARBA" id="ARBA00022692"/>
    </source>
</evidence>
<dbReference type="GO" id="GO:0005178">
    <property type="term" value="F:integrin binding"/>
    <property type="evidence" value="ECO:0007669"/>
    <property type="project" value="TreeGrafter"/>
</dbReference>
<evidence type="ECO:0000256" key="8">
    <source>
        <dbReference type="ARBA" id="ARBA00022889"/>
    </source>
</evidence>
<keyword evidence="10 16" id="KW-0401">Integrin</keyword>
<dbReference type="Pfam" id="PF00092">
    <property type="entry name" value="VWA"/>
    <property type="match status" value="1"/>
</dbReference>
<dbReference type="GO" id="GO:0046872">
    <property type="term" value="F:metal ion binding"/>
    <property type="evidence" value="ECO:0007669"/>
    <property type="project" value="UniProtKB-KW"/>
</dbReference>
<dbReference type="SUPFAM" id="SSF69318">
    <property type="entry name" value="Integrin alpha N-terminal domain"/>
    <property type="match status" value="1"/>
</dbReference>
<evidence type="ECO:0000256" key="14">
    <source>
        <dbReference type="ARBA" id="ARBA00023180"/>
    </source>
</evidence>
<reference evidence="18" key="2">
    <citation type="submission" date="2025-09" db="UniProtKB">
        <authorList>
            <consortium name="Ensembl"/>
        </authorList>
    </citation>
    <scope>IDENTIFICATION</scope>
</reference>
<evidence type="ECO:0000313" key="19">
    <source>
        <dbReference type="Proteomes" id="UP000694569"/>
    </source>
</evidence>
<dbReference type="FunFam" id="1.20.5.930:FF:000005">
    <property type="entry name" value="Integrin, alpha 10"/>
    <property type="match status" value="1"/>
</dbReference>
<keyword evidence="9 16" id="KW-1133">Transmembrane helix</keyword>
<dbReference type="InterPro" id="IPR013649">
    <property type="entry name" value="Integrin_alpha_Ig-like_1"/>
</dbReference>
<dbReference type="Gene3D" id="1.20.5.930">
    <property type="entry name" value="Bicelle-embedded integrin alpha(iib) transmembrane segment"/>
    <property type="match status" value="1"/>
</dbReference>
<dbReference type="PRINTS" id="PR01185">
    <property type="entry name" value="INTEGRINA"/>
</dbReference>
<dbReference type="SUPFAM" id="SSF53300">
    <property type="entry name" value="vWA-like"/>
    <property type="match status" value="1"/>
</dbReference>
<evidence type="ECO:0000256" key="4">
    <source>
        <dbReference type="ARBA" id="ARBA00022723"/>
    </source>
</evidence>
<dbReference type="Pfam" id="PF01839">
    <property type="entry name" value="FG-GAP"/>
    <property type="match status" value="2"/>
</dbReference>
<dbReference type="GO" id="GO:0033627">
    <property type="term" value="P:cell adhesion mediated by integrin"/>
    <property type="evidence" value="ECO:0007669"/>
    <property type="project" value="TreeGrafter"/>
</dbReference>
<evidence type="ECO:0000259" key="17">
    <source>
        <dbReference type="PROSITE" id="PS50234"/>
    </source>
</evidence>
<keyword evidence="11 16" id="KW-0472">Membrane</keyword>
<evidence type="ECO:0000256" key="10">
    <source>
        <dbReference type="ARBA" id="ARBA00023037"/>
    </source>
</evidence>
<evidence type="ECO:0000313" key="18">
    <source>
        <dbReference type="Ensembl" id="ENSLLEP00000028357.1"/>
    </source>
</evidence>
<dbReference type="SUPFAM" id="SSF69179">
    <property type="entry name" value="Integrin domains"/>
    <property type="match status" value="3"/>
</dbReference>
<dbReference type="Gene3D" id="2.60.40.1510">
    <property type="entry name" value="ntegrin, alpha v. Chain A, domain 3"/>
    <property type="match status" value="1"/>
</dbReference>
<dbReference type="InterPro" id="IPR018184">
    <property type="entry name" value="Integrin_alpha_C_CS"/>
</dbReference>
<dbReference type="Gene3D" id="2.60.40.1460">
    <property type="entry name" value="Integrin domains. Chain A, domain 2"/>
    <property type="match status" value="1"/>
</dbReference>
<dbReference type="AlphaFoldDB" id="A0A8C5WCN7"/>
<evidence type="ECO:0000256" key="2">
    <source>
        <dbReference type="ARBA" id="ARBA00008054"/>
    </source>
</evidence>
<dbReference type="OrthoDB" id="5317514at2759"/>
<keyword evidence="14" id="KW-0325">Glycoprotein</keyword>
<reference evidence="18" key="1">
    <citation type="submission" date="2025-08" db="UniProtKB">
        <authorList>
            <consortium name="Ensembl"/>
        </authorList>
    </citation>
    <scope>IDENTIFICATION</scope>
</reference>
<evidence type="ECO:0000256" key="12">
    <source>
        <dbReference type="ARBA" id="ARBA00023157"/>
    </source>
</evidence>
<keyword evidence="19" id="KW-1185">Reference proteome</keyword>
<dbReference type="FunFam" id="3.40.50.410:FF:000012">
    <property type="entry name" value="Integrin, alpha 10"/>
    <property type="match status" value="1"/>
</dbReference>
<feature type="chain" id="PRO_5034526771" evidence="16">
    <location>
        <begin position="23"/>
        <end position="1168"/>
    </location>
</feature>
<dbReference type="InterPro" id="IPR048285">
    <property type="entry name" value="Integrin_alpha_Ig-like_2"/>
</dbReference>
<dbReference type="InterPro" id="IPR002035">
    <property type="entry name" value="VWF_A"/>
</dbReference>
<dbReference type="GO" id="GO:0007229">
    <property type="term" value="P:integrin-mediated signaling pathway"/>
    <property type="evidence" value="ECO:0007669"/>
    <property type="project" value="UniProtKB-KW"/>
</dbReference>
<dbReference type="InterPro" id="IPR000413">
    <property type="entry name" value="Integrin_alpha"/>
</dbReference>
<keyword evidence="8 16" id="KW-0130">Cell adhesion</keyword>
<evidence type="ECO:0000256" key="11">
    <source>
        <dbReference type="ARBA" id="ARBA00023136"/>
    </source>
</evidence>
<dbReference type="GeneTree" id="ENSGT00940000158423"/>
<dbReference type="Gene3D" id="2.130.10.130">
    <property type="entry name" value="Integrin alpha, N-terminal"/>
    <property type="match status" value="2"/>
</dbReference>
<evidence type="ECO:0000256" key="16">
    <source>
        <dbReference type="RuleBase" id="RU003762"/>
    </source>
</evidence>
<feature type="repeat" description="FG-GAP" evidence="15">
    <location>
        <begin position="534"/>
        <end position="592"/>
    </location>
</feature>
<feature type="signal peptide" evidence="16">
    <location>
        <begin position="1"/>
        <end position="22"/>
    </location>
</feature>
<sequence>MESHKYLLLLLALLLGQGLVFSFNIDTQRPLVFRGPEAAQFGYKVLQHEAEGQKWLLVGAPWDGSDDNRQGDVYKCSLEPINDTSCAKVNLGEIALRNVSKQVKNMHFGMSLTPDTHGGFVTCAPLWSQECGTSMFSTGICARIDRTFQPTGTIAPTAQKCSTYLDIVILLDGSNSIYPWYEVQNFLSNILSKFFIGPDQIQVGVLQYGEVAVHEWSLNDYVTSQEVMKAAKNISRQEGRETRTAFAIHKACTEAFSPERGGREDASRLLIVVTDGESHDGEELPLALAECEKRHITRYAIAVLGYYMRRQQDPDSFIREIKYIASDPDEKYFFNVTDEAALNDIVDALGDRIFSLEGTYGFNESSFELEMSQIGFSIHILEDGILFGTVGAYDWDGAVLKESRAGRFMPPRAAFEKEFPVKMKNHAAYLGYTVSSITLRSGKSLYVAGAPRFKHKGKVILFEMFRDGSISIVQALVGEQIGSYFGSEVCPVDVNGDNATDVLLVAAPMFLGPQNKETGRVYIYRVGQSHLTLNGTLHSDHKVQDSRFGYSLATASDLNHDGFNDVVVGAPLEDNHRGAIYIYHGYRNTIHPTYKQRIDASIFNHGLTYFGRSVSAKMDLDGDELVDLTVGSQGAAVILRSRSIVRVNASLQVNPSSINMVQKNCQRHGKESVCLNATVCFSITSKSPGKWDNHFGLHYNLSLDDKKITHRAMFDKSSQRVMMKRIRVSVGKITCMNLGFHVIETVDYLRPIGVHLRFNLSDTESSPVLDDRCPSSLKKLVPFFKDCGEDNECITDLVLQARMDISGSKERPYIVRRDKKKVAVDIQLENRKENAYNTSLKIWFSKNLLFSSVSGKGDGQTKVECAALSTNTRACSVNYPVLRARAKVAFILEFELSCSSLLNRVQIKLSAISETTEINRTLHDNTALLTTNIRYDPELYILSESSLNVYEVQPSWTFHHNQGPEFRTNFKIQYIDCYPLHNVSIQIHSPALAHSSSSFLSISRIIAENATCTISNTTRPRSLFHQEDLLHTEVVNCSNSWCETVTCHIPIIRQNMELSVSVLRIIHNQFFAKVKFRSVKVVSTFSIDLKDNGIYFTDDGKHRRESILELLQPVLLPLSLWILIGSIIGGLLLLALIIFILWKLGFFTRKTQGEEEKEEKEDAEKQGQ</sequence>
<dbReference type="Ensembl" id="ENSLLET00000029466.1">
    <property type="protein sequence ID" value="ENSLLEP00000028357.1"/>
    <property type="gene ID" value="ENSLLEG00000018033.1"/>
</dbReference>
<dbReference type="Pfam" id="PF08441">
    <property type="entry name" value="Integrin_A_Ig_1"/>
    <property type="match status" value="1"/>
</dbReference>
<dbReference type="SMART" id="SM00327">
    <property type="entry name" value="VWA"/>
    <property type="match status" value="1"/>
</dbReference>
<evidence type="ECO:0000256" key="1">
    <source>
        <dbReference type="ARBA" id="ARBA00004479"/>
    </source>
</evidence>
<dbReference type="PRINTS" id="PR00453">
    <property type="entry name" value="VWFADOMAIN"/>
</dbReference>
<evidence type="ECO:0000256" key="6">
    <source>
        <dbReference type="ARBA" id="ARBA00022737"/>
    </source>
</evidence>
<keyword evidence="5 16" id="KW-0732">Signal</keyword>